<dbReference type="PANTHER" id="PTHR30081:SF1">
    <property type="entry name" value="PROTEIN TRANSLOCASE SUBUNIT SECD"/>
    <property type="match status" value="1"/>
</dbReference>
<dbReference type="InterPro" id="IPR054384">
    <property type="entry name" value="SecDF_P1_head"/>
</dbReference>
<feature type="domain" description="Protein export membrane protein SecD/SecF C-terminal" evidence="11">
    <location>
        <begin position="229"/>
        <end position="400"/>
    </location>
</feature>
<feature type="transmembrane region" description="Helical" evidence="9">
    <location>
        <begin position="663"/>
        <end position="682"/>
    </location>
</feature>
<name>A0ABX1VVB0_9FIRM</name>
<feature type="transmembrane region" description="Helical" evidence="9">
    <location>
        <begin position="428"/>
        <end position="450"/>
    </location>
</feature>
<accession>A0ABX1VVB0</accession>
<keyword evidence="3 9" id="KW-1003">Cell membrane</keyword>
<dbReference type="NCBIfam" id="TIGR00916">
    <property type="entry name" value="2A0604s01"/>
    <property type="match status" value="1"/>
</dbReference>
<feature type="transmembrane region" description="Helical" evidence="9">
    <location>
        <begin position="688"/>
        <end position="714"/>
    </location>
</feature>
<evidence type="ECO:0000256" key="7">
    <source>
        <dbReference type="ARBA" id="ARBA00023010"/>
    </source>
</evidence>
<evidence type="ECO:0000313" key="13">
    <source>
        <dbReference type="EMBL" id="NNJ32049.1"/>
    </source>
</evidence>
<feature type="transmembrane region" description="Helical" evidence="9">
    <location>
        <begin position="274"/>
        <end position="293"/>
    </location>
</feature>
<comment type="subunit">
    <text evidence="10">Forms a complex with SecD. Part of the essential Sec protein translocation apparatus which comprises SecA, SecYEG and auxiliary proteins SecDF. Other proteins may also be involved.</text>
</comment>
<organism evidence="13 14">
    <name type="scientific">Lacrimispora defluvii</name>
    <dbReference type="NCBI Taxonomy" id="2719233"/>
    <lineage>
        <taxon>Bacteria</taxon>
        <taxon>Bacillati</taxon>
        <taxon>Bacillota</taxon>
        <taxon>Clostridia</taxon>
        <taxon>Lachnospirales</taxon>
        <taxon>Lachnospiraceae</taxon>
        <taxon>Lacrimispora</taxon>
    </lineage>
</organism>
<evidence type="ECO:0000313" key="14">
    <source>
        <dbReference type="Proteomes" id="UP000539052"/>
    </source>
</evidence>
<dbReference type="Gene3D" id="3.30.1360.200">
    <property type="match status" value="1"/>
</dbReference>
<evidence type="ECO:0000256" key="8">
    <source>
        <dbReference type="ARBA" id="ARBA00023136"/>
    </source>
</evidence>
<comment type="function">
    <text evidence="9">Part of the Sec protein translocase complex. Interacts with the SecYEG preprotein conducting channel. SecDF uses the proton motive force (PMF) to complete protein translocation after the ATP-dependent function of SecA.</text>
</comment>
<keyword evidence="14" id="KW-1185">Reference proteome</keyword>
<keyword evidence="4 9" id="KW-0812">Transmembrane</keyword>
<gene>
    <name evidence="9 13" type="primary">secD</name>
    <name evidence="10" type="synonym">secF</name>
    <name evidence="13" type="ORF">G9470_19990</name>
</gene>
<dbReference type="InterPro" id="IPR005791">
    <property type="entry name" value="SecD"/>
</dbReference>
<dbReference type="InterPro" id="IPR022813">
    <property type="entry name" value="SecD/SecF_arch_bac"/>
</dbReference>
<dbReference type="PANTHER" id="PTHR30081">
    <property type="entry name" value="PROTEIN-EXPORT MEMBRANE PROTEIN SEC"/>
    <property type="match status" value="1"/>
</dbReference>
<evidence type="ECO:0000256" key="3">
    <source>
        <dbReference type="ARBA" id="ARBA00022475"/>
    </source>
</evidence>
<comment type="caution">
    <text evidence="13">The sequence shown here is derived from an EMBL/GenBank/DDBJ whole genome shotgun (WGS) entry which is preliminary data.</text>
</comment>
<dbReference type="NCBIfam" id="TIGR01129">
    <property type="entry name" value="secD"/>
    <property type="match status" value="1"/>
</dbReference>
<feature type="transmembrane region" description="Helical" evidence="9">
    <location>
        <begin position="553"/>
        <end position="570"/>
    </location>
</feature>
<dbReference type="HAMAP" id="MF_01464_B">
    <property type="entry name" value="SecF_B"/>
    <property type="match status" value="1"/>
</dbReference>
<feature type="transmembrane region" description="Helical" evidence="9">
    <location>
        <begin position="299"/>
        <end position="320"/>
    </location>
</feature>
<evidence type="ECO:0000256" key="6">
    <source>
        <dbReference type="ARBA" id="ARBA00022989"/>
    </source>
</evidence>
<evidence type="ECO:0000256" key="10">
    <source>
        <dbReference type="HAMAP-Rule" id="MF_01464"/>
    </source>
</evidence>
<dbReference type="InterPro" id="IPR022645">
    <property type="entry name" value="SecD/SecF_bac"/>
</dbReference>
<dbReference type="NCBIfam" id="TIGR00966">
    <property type="entry name" value="transloc_SecF"/>
    <property type="match status" value="1"/>
</dbReference>
<dbReference type="SUPFAM" id="SSF82866">
    <property type="entry name" value="Multidrug efflux transporter AcrB transmembrane domain"/>
    <property type="match status" value="2"/>
</dbReference>
<feature type="transmembrane region" description="Helical" evidence="9">
    <location>
        <begin position="610"/>
        <end position="629"/>
    </location>
</feature>
<evidence type="ECO:0000259" key="12">
    <source>
        <dbReference type="Pfam" id="PF22599"/>
    </source>
</evidence>
<comment type="caution">
    <text evidence="9">Lacks conserved residue(s) required for the propagation of feature annotation.</text>
</comment>
<keyword evidence="5 9" id="KW-0653">Protein transport</keyword>
<keyword evidence="2 9" id="KW-0813">Transport</keyword>
<dbReference type="PRINTS" id="PR01755">
    <property type="entry name" value="SECFTRNLCASE"/>
</dbReference>
<dbReference type="EMBL" id="JAAOXG010000045">
    <property type="protein sequence ID" value="NNJ32049.1"/>
    <property type="molecule type" value="Genomic_DNA"/>
</dbReference>
<reference evidence="13 14" key="1">
    <citation type="submission" date="2020-03" db="EMBL/GenBank/DDBJ databases">
        <title>Genome Sequence of industrial isolate, B5A.</title>
        <authorList>
            <person name="Sharma S."/>
            <person name="Patil P.B."/>
            <person name="Korpole S."/>
        </authorList>
    </citation>
    <scope>NUCLEOTIDE SEQUENCE [LARGE SCALE GENOMIC DNA]</scope>
    <source>
        <strain evidence="13 14">PI-S10-B5A</strain>
    </source>
</reference>
<dbReference type="Gene3D" id="3.30.70.3400">
    <property type="match status" value="1"/>
</dbReference>
<dbReference type="RefSeq" id="WP_170823156.1">
    <property type="nucleotide sequence ID" value="NZ_JAAOXG010000045.1"/>
</dbReference>
<comment type="subcellular location">
    <subcellularLocation>
        <location evidence="1 9">Cell membrane</location>
        <topology evidence="1 9">Multi-pass membrane protein</topology>
    </subcellularLocation>
</comment>
<dbReference type="InterPro" id="IPR048634">
    <property type="entry name" value="SecD_SecF_C"/>
</dbReference>
<dbReference type="InterPro" id="IPR005665">
    <property type="entry name" value="SecF_bac"/>
</dbReference>
<dbReference type="Pfam" id="PF02355">
    <property type="entry name" value="SecD_SecF_C"/>
    <property type="match status" value="2"/>
</dbReference>
<proteinExistence type="inferred from homology"/>
<feature type="transmembrane region" description="Helical" evidence="9">
    <location>
        <begin position="582"/>
        <end position="604"/>
    </location>
</feature>
<sequence>MKPGKKMLVVMFVAIAAFIYVAVFGLGEKVKGVFDMRYGIDIRGGVEAIFEPQGLKRSPTVNELESAREVIETRLDTQNITDREVTVDKNGGYLIVRFPWKSGETNFDPEDAIKELGDMAELTFRDPNGNVLIEGKEVIRATAKADTSGNSSGYMVALEFNSDGAKLFEKATGNLIGKAMSIYMDKDLISSPTVQSKISGGEAVITNLQSLEEAQTLAAKINAGALPFSLKTTNFQTISPSLGSKALNVMVIAGIIAFFLICAFMMVYYKLPGVIACITLLLQMAWQLLAISAPQFTLTLPGIAGIILTLGMSVDANIIISERISEEIMKGRSVGEAVKKGYKNAFSSVLDGNITTAIVAVILMIFGSGSMLSFGYTLLIGMVLNLLAGVTISKHLLLSMISIQRWNNVKYFRKKTERKVIPFYQKKYIYAIISGVIILSGIIGCFTKGVRLDTQFTGGAVLNYTISKGADTDNIQKAIEKQTSRPVTVQTTKDNITGEEKLSVTLAGNGGMSPEDQKAITQAINSTSDNMKAKLSQTYAVEPYIGAKALKNSGIAIGLSFLFIGLYIWIRFAVLSGLSAGIMALIALVHDVVVVFFAFVLFGIPLNDAFVAVVLTIIGYSINDTIVIYDRIRENRKNNDKISVVELVNESTSQTLARSINTVLVTAVCIVVILIASSVFQIKSIMEFSLPMLCGVLTGCYSSICIASTLWALWKKKEKKAEG</sequence>
<evidence type="ECO:0000256" key="2">
    <source>
        <dbReference type="ARBA" id="ARBA00022448"/>
    </source>
</evidence>
<protein>
    <recommendedName>
        <fullName evidence="9 10">Multifunctional fusion protein</fullName>
    </recommendedName>
    <domain>
        <recommendedName>
            <fullName evidence="9">Protein translocase subunit SecD</fullName>
        </recommendedName>
    </domain>
    <domain>
        <recommendedName>
            <fullName evidence="10">Protein-export membrane protein SecF</fullName>
        </recommendedName>
    </domain>
</protein>
<keyword evidence="7 9" id="KW-0811">Translocation</keyword>
<evidence type="ECO:0000259" key="11">
    <source>
        <dbReference type="Pfam" id="PF02355"/>
    </source>
</evidence>
<keyword evidence="6 9" id="KW-1133">Transmembrane helix</keyword>
<comment type="similarity">
    <text evidence="10">Belongs to the SecD/SecF family. SecF subfamily.</text>
</comment>
<dbReference type="HAMAP" id="MF_01463_B">
    <property type="entry name" value="SecD_B"/>
    <property type="match status" value="1"/>
</dbReference>
<dbReference type="Pfam" id="PF22599">
    <property type="entry name" value="SecDF_P1_head"/>
    <property type="match status" value="1"/>
</dbReference>
<evidence type="ECO:0000256" key="9">
    <source>
        <dbReference type="HAMAP-Rule" id="MF_01463"/>
    </source>
</evidence>
<evidence type="ECO:0000256" key="4">
    <source>
        <dbReference type="ARBA" id="ARBA00022692"/>
    </source>
</evidence>
<feature type="transmembrane region" description="Helical" evidence="9">
    <location>
        <begin position="349"/>
        <end position="368"/>
    </location>
</feature>
<evidence type="ECO:0000256" key="1">
    <source>
        <dbReference type="ARBA" id="ARBA00004651"/>
    </source>
</evidence>
<dbReference type="InterPro" id="IPR055344">
    <property type="entry name" value="SecD_SecF_C_bact"/>
</dbReference>
<feature type="domain" description="SecDF P1 head subdomain" evidence="12">
    <location>
        <begin position="130"/>
        <end position="227"/>
    </location>
</feature>
<feature type="transmembrane region" description="Helical" evidence="9">
    <location>
        <begin position="246"/>
        <end position="267"/>
    </location>
</feature>
<comment type="similarity">
    <text evidence="9">Belongs to the SecD/SecF family. SecD subfamily.</text>
</comment>
<keyword evidence="8 9" id="KW-0472">Membrane</keyword>
<feature type="transmembrane region" description="Helical" evidence="9">
    <location>
        <begin position="374"/>
        <end position="397"/>
    </location>
</feature>
<dbReference type="Proteomes" id="UP000539052">
    <property type="component" value="Unassembled WGS sequence"/>
</dbReference>
<dbReference type="Gene3D" id="1.20.1640.10">
    <property type="entry name" value="Multidrug efflux transporter AcrB transmembrane domain"/>
    <property type="match status" value="1"/>
</dbReference>
<feature type="transmembrane region" description="Helical" evidence="9">
    <location>
        <begin position="7"/>
        <end position="27"/>
    </location>
</feature>
<feature type="domain" description="Protein export membrane protein SecD/SecF C-terminal" evidence="11">
    <location>
        <begin position="528"/>
        <end position="716"/>
    </location>
</feature>
<comment type="subunit">
    <text evidence="9">Forms a complex with SecF. Part of the essential Sec protein translocation apparatus which comprises SecA, SecYEG and auxiliary proteins SecDF. Other proteins may also be involved.</text>
</comment>
<evidence type="ECO:0000256" key="5">
    <source>
        <dbReference type="ARBA" id="ARBA00022927"/>
    </source>
</evidence>